<dbReference type="AlphaFoldDB" id="A0A5C6Q3M5"/>
<dbReference type="SUPFAM" id="SSF48452">
    <property type="entry name" value="TPR-like"/>
    <property type="match status" value="2"/>
</dbReference>
<dbReference type="InterPro" id="IPR011990">
    <property type="entry name" value="TPR-like_helical_dom_sf"/>
</dbReference>
<evidence type="ECO:0000313" key="5">
    <source>
        <dbReference type="Proteomes" id="UP000321525"/>
    </source>
</evidence>
<organism evidence="4 6">
    <name type="scientific">Colwellia hornerae</name>
    <dbReference type="NCBI Taxonomy" id="89402"/>
    <lineage>
        <taxon>Bacteria</taxon>
        <taxon>Pseudomonadati</taxon>
        <taxon>Pseudomonadota</taxon>
        <taxon>Gammaproteobacteria</taxon>
        <taxon>Alteromonadales</taxon>
        <taxon>Colwelliaceae</taxon>
        <taxon>Colwellia</taxon>
    </lineage>
</organism>
<keyword evidence="5" id="KW-1185">Reference proteome</keyword>
<dbReference type="SMART" id="SM00448">
    <property type="entry name" value="REC"/>
    <property type="match status" value="1"/>
</dbReference>
<dbReference type="Gene3D" id="3.40.50.2300">
    <property type="match status" value="1"/>
</dbReference>
<sequence length="543" mass="61689">MNKIEYSKMRFLIVENIVQSRDALKLFAYTLGALRVDTSNHASDVLTLCESIQFDVILLGYDLGEDKKNGQHILEELRSKKLISRHCTIIMITAEVSQAMVLAALEHKPDEYLAKPYTLNDLCIRLERCFAKKTAMLDIYNAMDNEDSQEVISLCQNIIKVNSIYKNECLGIQSRQYFVLEKFDKAREIYDAYACSPNCQWAAIGLGKIALVEHNYDLAIDCFNAVIEYNPLYLTAYDWLANSYQLNKQPLLAEDILERALVISPLSVTRLEKYADLCLTNENFDKATLAFAKTTALAFHSVHKKPDNTLHFVEALLESMADLEPQKSRRLSNKAFKLLTDMVRDFNSIEIKIHSKLLAARLHDKIKDPRLAKETLKEAELLLRNCKHEISPVGTIAIAKSLIALGKKSYANNLLTELAHVNPDNSSILLQISEITDKPNSDQYRAAAQNALELGVNLYKKQQYSLAIDKLNKALVHFPNHTGIKLNLLQVLLVSFEKDNQRVGDLVQAEVLIKALTLIESTSEFYTRFKKLNDKYSDMMKIS</sequence>
<dbReference type="InterPro" id="IPR019734">
    <property type="entry name" value="TPR_rpt"/>
</dbReference>
<dbReference type="Gene3D" id="1.25.40.10">
    <property type="entry name" value="Tetratricopeptide repeat domain"/>
    <property type="match status" value="2"/>
</dbReference>
<dbReference type="InterPro" id="IPR011006">
    <property type="entry name" value="CheY-like_superfamily"/>
</dbReference>
<feature type="domain" description="Response regulatory" evidence="2">
    <location>
        <begin position="10"/>
        <end position="130"/>
    </location>
</feature>
<comment type="caution">
    <text evidence="4">The sequence shown here is derived from an EMBL/GenBank/DDBJ whole genome shotgun (WGS) entry which is preliminary data.</text>
</comment>
<reference evidence="4 6" key="1">
    <citation type="submission" date="2019-07" db="EMBL/GenBank/DDBJ databases">
        <title>Genomes of sea-ice associated Colwellia species.</title>
        <authorList>
            <person name="Bowman J.P."/>
        </authorList>
    </citation>
    <scope>NUCLEOTIDE SEQUENCE [LARGE SCALE GENOMIC DNA]</scope>
    <source>
        <strain evidence="3 5">ACAM 607</strain>
        <strain evidence="4 6">IC036</strain>
    </source>
</reference>
<dbReference type="Proteomes" id="UP000321525">
    <property type="component" value="Unassembled WGS sequence"/>
</dbReference>
<evidence type="ECO:0000313" key="3">
    <source>
        <dbReference type="EMBL" id="TWX54707.1"/>
    </source>
</evidence>
<dbReference type="SMART" id="SM00028">
    <property type="entry name" value="TPR"/>
    <property type="match status" value="3"/>
</dbReference>
<dbReference type="Pfam" id="PF00072">
    <property type="entry name" value="Response_reg"/>
    <property type="match status" value="1"/>
</dbReference>
<evidence type="ECO:0000256" key="1">
    <source>
        <dbReference type="PROSITE-ProRule" id="PRU00169"/>
    </source>
</evidence>
<evidence type="ECO:0000259" key="2">
    <source>
        <dbReference type="PROSITE" id="PS50110"/>
    </source>
</evidence>
<dbReference type="SUPFAM" id="SSF52172">
    <property type="entry name" value="CheY-like"/>
    <property type="match status" value="1"/>
</dbReference>
<accession>A0A5C6Q3M5</accession>
<dbReference type="Proteomes" id="UP000321917">
    <property type="component" value="Unassembled WGS sequence"/>
</dbReference>
<comment type="caution">
    <text evidence="1">Lacks conserved residue(s) required for the propagation of feature annotation.</text>
</comment>
<dbReference type="CDD" id="cd17589">
    <property type="entry name" value="REC_TPR"/>
    <property type="match status" value="1"/>
</dbReference>
<dbReference type="GO" id="GO:0000160">
    <property type="term" value="P:phosphorelay signal transduction system"/>
    <property type="evidence" value="ECO:0007669"/>
    <property type="project" value="InterPro"/>
</dbReference>
<dbReference type="PROSITE" id="PS50110">
    <property type="entry name" value="RESPONSE_REGULATORY"/>
    <property type="match status" value="1"/>
</dbReference>
<dbReference type="OrthoDB" id="7298659at2"/>
<gene>
    <name evidence="3" type="ORF">ESZ26_17555</name>
    <name evidence="4" type="ORF">ESZ27_16850</name>
</gene>
<dbReference type="EMBL" id="VOLQ01000044">
    <property type="protein sequence ID" value="TWX63420.1"/>
    <property type="molecule type" value="Genomic_DNA"/>
</dbReference>
<proteinExistence type="predicted"/>
<protein>
    <submittedName>
        <fullName evidence="4">Response regulator</fullName>
    </submittedName>
</protein>
<dbReference type="InterPro" id="IPR001789">
    <property type="entry name" value="Sig_transdc_resp-reg_receiver"/>
</dbReference>
<evidence type="ECO:0000313" key="4">
    <source>
        <dbReference type="EMBL" id="TWX63420.1"/>
    </source>
</evidence>
<name>A0A5C6Q3M5_9GAMM</name>
<dbReference type="EMBL" id="VOLR01000034">
    <property type="protein sequence ID" value="TWX54707.1"/>
    <property type="molecule type" value="Genomic_DNA"/>
</dbReference>
<dbReference type="RefSeq" id="WP_146800892.1">
    <property type="nucleotide sequence ID" value="NZ_VOLP01000033.1"/>
</dbReference>
<evidence type="ECO:0000313" key="6">
    <source>
        <dbReference type="Proteomes" id="UP000321917"/>
    </source>
</evidence>